<dbReference type="Proteomes" id="UP000299102">
    <property type="component" value="Unassembled WGS sequence"/>
</dbReference>
<comment type="caution">
    <text evidence="1">The sequence shown here is derived from an EMBL/GenBank/DDBJ whole genome shotgun (WGS) entry which is preliminary data.</text>
</comment>
<name>A0A4C1YAX2_EUMVA</name>
<dbReference type="AlphaFoldDB" id="A0A4C1YAX2"/>
<evidence type="ECO:0000313" key="2">
    <source>
        <dbReference type="Proteomes" id="UP000299102"/>
    </source>
</evidence>
<dbReference type="EMBL" id="BGZK01001147">
    <property type="protein sequence ID" value="GBP72503.1"/>
    <property type="molecule type" value="Genomic_DNA"/>
</dbReference>
<evidence type="ECO:0000313" key="1">
    <source>
        <dbReference type="EMBL" id="GBP72503.1"/>
    </source>
</evidence>
<keyword evidence="2" id="KW-1185">Reference proteome</keyword>
<sequence length="192" mass="21559">MRLTLLPSFHFRLRDLNFKFSTLTQCGLDPANDPKRQSDAGRSAAINLIYSQQGAYPASWIEFEYCTRAYSAPPQTEGAGVLAVSTCLQCYGEFSEEAFKLILAADFRYRSTCQIHHITTAIAEFARGHNLSPVCLPIQKPQATLPYAKFTFDITPASSICDLRSKLILAYSTDDREDGVEIIRRFCTRTII</sequence>
<proteinExistence type="predicted"/>
<organism evidence="1 2">
    <name type="scientific">Eumeta variegata</name>
    <name type="common">Bagworm moth</name>
    <name type="synonym">Eumeta japonica</name>
    <dbReference type="NCBI Taxonomy" id="151549"/>
    <lineage>
        <taxon>Eukaryota</taxon>
        <taxon>Metazoa</taxon>
        <taxon>Ecdysozoa</taxon>
        <taxon>Arthropoda</taxon>
        <taxon>Hexapoda</taxon>
        <taxon>Insecta</taxon>
        <taxon>Pterygota</taxon>
        <taxon>Neoptera</taxon>
        <taxon>Endopterygota</taxon>
        <taxon>Lepidoptera</taxon>
        <taxon>Glossata</taxon>
        <taxon>Ditrysia</taxon>
        <taxon>Tineoidea</taxon>
        <taxon>Psychidae</taxon>
        <taxon>Oiketicinae</taxon>
        <taxon>Eumeta</taxon>
    </lineage>
</organism>
<gene>
    <name evidence="1" type="ORF">EVAR_59317_1</name>
</gene>
<accession>A0A4C1YAX2</accession>
<reference evidence="1 2" key="1">
    <citation type="journal article" date="2019" name="Commun. Biol.">
        <title>The bagworm genome reveals a unique fibroin gene that provides high tensile strength.</title>
        <authorList>
            <person name="Kono N."/>
            <person name="Nakamura H."/>
            <person name="Ohtoshi R."/>
            <person name="Tomita M."/>
            <person name="Numata K."/>
            <person name="Arakawa K."/>
        </authorList>
    </citation>
    <scope>NUCLEOTIDE SEQUENCE [LARGE SCALE GENOMIC DNA]</scope>
</reference>
<protein>
    <submittedName>
        <fullName evidence="1">Uncharacterized protein</fullName>
    </submittedName>
</protein>